<dbReference type="SUPFAM" id="SSF48498">
    <property type="entry name" value="Tetracyclin repressor-like, C-terminal domain"/>
    <property type="match status" value="1"/>
</dbReference>
<dbReference type="GO" id="GO:0046677">
    <property type="term" value="P:response to antibiotic"/>
    <property type="evidence" value="ECO:0007669"/>
    <property type="project" value="InterPro"/>
</dbReference>
<gene>
    <name evidence="5" type="ORF">COA17_12305</name>
</gene>
<keyword evidence="6" id="KW-1185">Reference proteome</keyword>
<protein>
    <submittedName>
        <fullName evidence="5">TetR family transcriptional regulator</fullName>
    </submittedName>
</protein>
<dbReference type="Proteomes" id="UP000218784">
    <property type="component" value="Unassembled WGS sequence"/>
</dbReference>
<dbReference type="GO" id="GO:0045892">
    <property type="term" value="P:negative regulation of DNA-templated transcription"/>
    <property type="evidence" value="ECO:0007669"/>
    <property type="project" value="InterPro"/>
</dbReference>
<accession>A0A2A4HWT5</accession>
<dbReference type="EMBL" id="NWVD01000005">
    <property type="protein sequence ID" value="PCG08463.1"/>
    <property type="molecule type" value="Genomic_DNA"/>
</dbReference>
<comment type="caution">
    <text evidence="5">The sequence shown here is derived from an EMBL/GenBank/DDBJ whole genome shotgun (WGS) entry which is preliminary data.</text>
</comment>
<dbReference type="InterPro" id="IPR050109">
    <property type="entry name" value="HTH-type_TetR-like_transc_reg"/>
</dbReference>
<dbReference type="InterPro" id="IPR001647">
    <property type="entry name" value="HTH_TetR"/>
</dbReference>
<dbReference type="Gene3D" id="1.10.10.60">
    <property type="entry name" value="Homeodomain-like"/>
    <property type="match status" value="1"/>
</dbReference>
<dbReference type="GO" id="GO:0003700">
    <property type="term" value="F:DNA-binding transcription factor activity"/>
    <property type="evidence" value="ECO:0007669"/>
    <property type="project" value="TreeGrafter"/>
</dbReference>
<feature type="DNA-binding region" description="H-T-H motif" evidence="3">
    <location>
        <begin position="24"/>
        <end position="43"/>
    </location>
</feature>
<sequence>MISRRGAAQAALAVIDEHGLDGFSMALVAKRLGVKPPSLYHHFRDRRELLAEVALLLLDPGMFELKEVDWAERLIELCRKTRRSLLTHPKAASLILHFFPRHLLLDEYDRAVREDPLAAELHLAVIEGTEKITFGSALFEAFSRSTDVPSFPPVDAAIHPTLTTSLAANPFGDEELFVETLRMFLAGAKMRAEAKSWGTRLAI</sequence>
<organism evidence="5 6">
    <name type="scientific">Sphingomonas ginsenosidimutans</name>
    <dbReference type="NCBI Taxonomy" id="862134"/>
    <lineage>
        <taxon>Bacteria</taxon>
        <taxon>Pseudomonadati</taxon>
        <taxon>Pseudomonadota</taxon>
        <taxon>Alphaproteobacteria</taxon>
        <taxon>Sphingomonadales</taxon>
        <taxon>Sphingomonadaceae</taxon>
        <taxon>Sphingomonas</taxon>
    </lineage>
</organism>
<dbReference type="SUPFAM" id="SSF46689">
    <property type="entry name" value="Homeodomain-like"/>
    <property type="match status" value="1"/>
</dbReference>
<comment type="function">
    <text evidence="1">TetR is the repressor of the tetracycline resistance element; its N-terminal region forms a helix-turn-helix structure and binds DNA. Binding of tetracycline to TetR reduces the repressor affinity for the tetracycline resistance gene (tetA) promoter operator sites.</text>
</comment>
<dbReference type="PROSITE" id="PS50977">
    <property type="entry name" value="HTH_TETR_2"/>
    <property type="match status" value="1"/>
</dbReference>
<dbReference type="Pfam" id="PF00440">
    <property type="entry name" value="TetR_N"/>
    <property type="match status" value="1"/>
</dbReference>
<evidence type="ECO:0000313" key="6">
    <source>
        <dbReference type="Proteomes" id="UP000218784"/>
    </source>
</evidence>
<keyword evidence="2 3" id="KW-0238">DNA-binding</keyword>
<dbReference type="InterPro" id="IPR003012">
    <property type="entry name" value="Tet_transcr_reg_TetR"/>
</dbReference>
<evidence type="ECO:0000256" key="2">
    <source>
        <dbReference type="ARBA" id="ARBA00023125"/>
    </source>
</evidence>
<dbReference type="PRINTS" id="PR00455">
    <property type="entry name" value="HTHTETR"/>
</dbReference>
<evidence type="ECO:0000259" key="4">
    <source>
        <dbReference type="PROSITE" id="PS50977"/>
    </source>
</evidence>
<dbReference type="InterPro" id="IPR036271">
    <property type="entry name" value="Tet_transcr_reg_TetR-rel_C_sf"/>
</dbReference>
<dbReference type="PRINTS" id="PR00400">
    <property type="entry name" value="TETREPRESSOR"/>
</dbReference>
<dbReference type="PANTHER" id="PTHR30055">
    <property type="entry name" value="HTH-TYPE TRANSCRIPTIONAL REGULATOR RUTR"/>
    <property type="match status" value="1"/>
</dbReference>
<evidence type="ECO:0000313" key="5">
    <source>
        <dbReference type="EMBL" id="PCG08463.1"/>
    </source>
</evidence>
<proteinExistence type="predicted"/>
<dbReference type="GO" id="GO:0000976">
    <property type="term" value="F:transcription cis-regulatory region binding"/>
    <property type="evidence" value="ECO:0007669"/>
    <property type="project" value="TreeGrafter"/>
</dbReference>
<evidence type="ECO:0000256" key="3">
    <source>
        <dbReference type="PROSITE-ProRule" id="PRU00335"/>
    </source>
</evidence>
<dbReference type="AlphaFoldDB" id="A0A2A4HWT5"/>
<dbReference type="InterPro" id="IPR009057">
    <property type="entry name" value="Homeodomain-like_sf"/>
</dbReference>
<evidence type="ECO:0000256" key="1">
    <source>
        <dbReference type="ARBA" id="ARBA00002856"/>
    </source>
</evidence>
<feature type="domain" description="HTH tetR-type" evidence="4">
    <location>
        <begin position="1"/>
        <end position="61"/>
    </location>
</feature>
<name>A0A2A4HWT5_9SPHN</name>
<dbReference type="PANTHER" id="PTHR30055:SF207">
    <property type="entry name" value="HTH-TYPE TRANSCRIPTIONAL REPRESSOR FATR"/>
    <property type="match status" value="1"/>
</dbReference>
<reference evidence="5 6" key="1">
    <citation type="submission" date="2017-09" db="EMBL/GenBank/DDBJ databases">
        <title>Sphingomonas ginsenosidimutans KACC 14949, whole genome shotgun sequence.</title>
        <authorList>
            <person name="Feng G."/>
            <person name="Zhu H."/>
        </authorList>
    </citation>
    <scope>NUCLEOTIDE SEQUENCE [LARGE SCALE GENOMIC DNA]</scope>
    <source>
        <strain evidence="5 6">KACC 14949</strain>
    </source>
</reference>
<dbReference type="Gene3D" id="1.10.357.10">
    <property type="entry name" value="Tetracycline Repressor, domain 2"/>
    <property type="match status" value="1"/>
</dbReference>